<reference evidence="11 12" key="1">
    <citation type="submission" date="2020-08" db="EMBL/GenBank/DDBJ databases">
        <title>The completed genome sequence of the pathogenic ascomycete fungus Penicillium digitatum.</title>
        <authorList>
            <person name="Wang M."/>
        </authorList>
    </citation>
    <scope>NUCLEOTIDE SEQUENCE [LARGE SCALE GENOMIC DNA]</scope>
    <source>
        <strain evidence="11 12">PdW03</strain>
    </source>
</reference>
<evidence type="ECO:0000259" key="10">
    <source>
        <dbReference type="Pfam" id="PF05837"/>
    </source>
</evidence>
<evidence type="ECO:0000313" key="11">
    <source>
        <dbReference type="EMBL" id="QQK46876.1"/>
    </source>
</evidence>
<sequence>MQGKKENDKSPEAPDQAGQGVEGCGATSCGRGSSSTASGLIFSSPDTARVHGIYISMAAKNGQSLPHLQSGEVTLLDYSADDSRDVVTLSDKEALVLQLYHQVQEQQLEKAFLEQDLESFSGTDAEEQLAIAERELLEARSTFTVRRKAVRTILMTDPILKAVHLKAATPAERALLCLVNRRDVLALAHENLASAHDLVMRQLSNLEVKNLQINRQNQELVRQLLELTKEDSSWKEKLEDPELLSQLDSFETDLKARKTQWETLKSIASAVVVASGLNWADDDTLRALVLDESDD</sequence>
<keyword evidence="4" id="KW-0995">Kinetochore</keyword>
<evidence type="ECO:0000256" key="3">
    <source>
        <dbReference type="ARBA" id="ARBA00022454"/>
    </source>
</evidence>
<feature type="region of interest" description="Disordered" evidence="9">
    <location>
        <begin position="1"/>
        <end position="29"/>
    </location>
</feature>
<dbReference type="RefSeq" id="XP_014536489.1">
    <property type="nucleotide sequence ID" value="XM_014681003.1"/>
</dbReference>
<dbReference type="KEGG" id="pdp:PDIP_30280"/>
<protein>
    <submittedName>
        <fullName evidence="11">Centromere protein Cenp-H</fullName>
    </submittedName>
</protein>
<evidence type="ECO:0000256" key="2">
    <source>
        <dbReference type="ARBA" id="ARBA00004629"/>
    </source>
</evidence>
<dbReference type="GO" id="GO:0007052">
    <property type="term" value="P:mitotic spindle organization"/>
    <property type="evidence" value="ECO:0007669"/>
    <property type="project" value="TreeGrafter"/>
</dbReference>
<evidence type="ECO:0000256" key="7">
    <source>
        <dbReference type="ARBA" id="ARBA00025735"/>
    </source>
</evidence>
<comment type="subcellular location">
    <subcellularLocation>
        <location evidence="2">Chromosome</location>
        <location evidence="2">Centromere</location>
        <location evidence="2">Kinetochore</location>
    </subcellularLocation>
    <subcellularLocation>
        <location evidence="1">Nucleus</location>
    </subcellularLocation>
</comment>
<dbReference type="GO" id="GO:0007059">
    <property type="term" value="P:chromosome segregation"/>
    <property type="evidence" value="ECO:0007669"/>
    <property type="project" value="TreeGrafter"/>
</dbReference>
<dbReference type="PANTHER" id="PTHR48122:SF1">
    <property type="entry name" value="CENTROMERE PROTEIN H"/>
    <property type="match status" value="1"/>
</dbReference>
<evidence type="ECO:0000256" key="6">
    <source>
        <dbReference type="ARBA" id="ARBA00023328"/>
    </source>
</evidence>
<proteinExistence type="inferred from homology"/>
<feature type="coiled-coil region" evidence="8">
    <location>
        <begin position="203"/>
        <end position="230"/>
    </location>
</feature>
<evidence type="ECO:0000256" key="8">
    <source>
        <dbReference type="SAM" id="Coils"/>
    </source>
</evidence>
<gene>
    <name evidence="11" type="ORF">Pdw03_1774</name>
</gene>
<comment type="similarity">
    <text evidence="7">Belongs to the CENP-H/MCM16 family.</text>
</comment>
<dbReference type="PANTHER" id="PTHR48122">
    <property type="entry name" value="CENTROMERE PROTEIN H"/>
    <property type="match status" value="1"/>
</dbReference>
<evidence type="ECO:0000313" key="12">
    <source>
        <dbReference type="Proteomes" id="UP000595662"/>
    </source>
</evidence>
<keyword evidence="6" id="KW-0137">Centromere</keyword>
<evidence type="ECO:0000256" key="5">
    <source>
        <dbReference type="ARBA" id="ARBA00023242"/>
    </source>
</evidence>
<dbReference type="GO" id="GO:0000776">
    <property type="term" value="C:kinetochore"/>
    <property type="evidence" value="ECO:0007669"/>
    <property type="project" value="UniProtKB-KW"/>
</dbReference>
<feature type="compositionally biased region" description="Basic and acidic residues" evidence="9">
    <location>
        <begin position="1"/>
        <end position="12"/>
    </location>
</feature>
<keyword evidence="3" id="KW-0158">Chromosome</keyword>
<feature type="domain" description="Centromere protein H C-terminal" evidence="10">
    <location>
        <begin position="95"/>
        <end position="292"/>
    </location>
</feature>
<name>A0A7T7BP18_PENDI</name>
<dbReference type="InterPro" id="IPR040034">
    <property type="entry name" value="CENP-H"/>
</dbReference>
<dbReference type="InterPro" id="IPR008426">
    <property type="entry name" value="CENP-H_C"/>
</dbReference>
<accession>A0A7T7BP18</accession>
<dbReference type="Pfam" id="PF05837">
    <property type="entry name" value="CENP-H"/>
    <property type="match status" value="1"/>
</dbReference>
<evidence type="ECO:0000256" key="9">
    <source>
        <dbReference type="SAM" id="MobiDB-lite"/>
    </source>
</evidence>
<dbReference type="OMA" id="WRVMKGV"/>
<dbReference type="GeneID" id="26231348"/>
<dbReference type="GO" id="GO:0005634">
    <property type="term" value="C:nucleus"/>
    <property type="evidence" value="ECO:0007669"/>
    <property type="project" value="UniProtKB-SubCell"/>
</dbReference>
<dbReference type="GO" id="GO:0051382">
    <property type="term" value="P:kinetochore assembly"/>
    <property type="evidence" value="ECO:0007669"/>
    <property type="project" value="InterPro"/>
</dbReference>
<evidence type="ECO:0000256" key="1">
    <source>
        <dbReference type="ARBA" id="ARBA00004123"/>
    </source>
</evidence>
<dbReference type="Proteomes" id="UP000595662">
    <property type="component" value="Chromosome 5"/>
</dbReference>
<evidence type="ECO:0000256" key="4">
    <source>
        <dbReference type="ARBA" id="ARBA00022838"/>
    </source>
</evidence>
<dbReference type="GO" id="GO:0043515">
    <property type="term" value="F:kinetochore binding"/>
    <property type="evidence" value="ECO:0007669"/>
    <property type="project" value="TreeGrafter"/>
</dbReference>
<keyword evidence="8" id="KW-0175">Coiled coil</keyword>
<keyword evidence="5" id="KW-0539">Nucleus</keyword>
<dbReference type="VEuPathDB" id="FungiDB:PDIP_30280"/>
<organism evidence="11 12">
    <name type="scientific">Penicillium digitatum</name>
    <name type="common">Green mold</name>
    <dbReference type="NCBI Taxonomy" id="36651"/>
    <lineage>
        <taxon>Eukaryota</taxon>
        <taxon>Fungi</taxon>
        <taxon>Dikarya</taxon>
        <taxon>Ascomycota</taxon>
        <taxon>Pezizomycotina</taxon>
        <taxon>Eurotiomycetes</taxon>
        <taxon>Eurotiomycetidae</taxon>
        <taxon>Eurotiales</taxon>
        <taxon>Aspergillaceae</taxon>
        <taxon>Penicillium</taxon>
    </lineage>
</organism>
<dbReference type="EMBL" id="CP060778">
    <property type="protein sequence ID" value="QQK46876.1"/>
    <property type="molecule type" value="Genomic_DNA"/>
</dbReference>
<dbReference type="AlphaFoldDB" id="A0A7T7BP18"/>